<sequence>MLDSDDSELFTAVQTVDGPVSYPTRIHSSIEAESQAIAAAAVLPIDEELQLCKRIRVQALGINLARPPLSSWSCLYTPFEAFLILDDLDGFYDETPHMPAVLVSHDVFHEDWIRCMRDLAFAWSGRFPAPELARNGRSPHPGLIVVDFVDVWNTRFFRPRHVELIVYRGDQALMGPVSQLTDDEFEDELGLYSLCLSSSSSEHTD</sequence>
<dbReference type="InParanoid" id="A0A165GH49"/>
<accession>A0A165GH49</accession>
<gene>
    <name evidence="1" type="ORF">EXIGLDRAFT_694611</name>
</gene>
<proteinExistence type="predicted"/>
<dbReference type="AlphaFoldDB" id="A0A165GH49"/>
<name>A0A165GH49_EXIGL</name>
<dbReference type="EMBL" id="KV426047">
    <property type="protein sequence ID" value="KZV90510.1"/>
    <property type="molecule type" value="Genomic_DNA"/>
</dbReference>
<dbReference type="STRING" id="1314781.A0A165GH49"/>
<evidence type="ECO:0000313" key="2">
    <source>
        <dbReference type="Proteomes" id="UP000077266"/>
    </source>
</evidence>
<protein>
    <submittedName>
        <fullName evidence="1">Uncharacterized protein</fullName>
    </submittedName>
</protein>
<evidence type="ECO:0000313" key="1">
    <source>
        <dbReference type="EMBL" id="KZV90510.1"/>
    </source>
</evidence>
<reference evidence="1 2" key="1">
    <citation type="journal article" date="2016" name="Mol. Biol. Evol.">
        <title>Comparative Genomics of Early-Diverging Mushroom-Forming Fungi Provides Insights into the Origins of Lignocellulose Decay Capabilities.</title>
        <authorList>
            <person name="Nagy L.G."/>
            <person name="Riley R."/>
            <person name="Tritt A."/>
            <person name="Adam C."/>
            <person name="Daum C."/>
            <person name="Floudas D."/>
            <person name="Sun H."/>
            <person name="Yadav J.S."/>
            <person name="Pangilinan J."/>
            <person name="Larsson K.H."/>
            <person name="Matsuura K."/>
            <person name="Barry K."/>
            <person name="Labutti K."/>
            <person name="Kuo R."/>
            <person name="Ohm R.A."/>
            <person name="Bhattacharya S.S."/>
            <person name="Shirouzu T."/>
            <person name="Yoshinaga Y."/>
            <person name="Martin F.M."/>
            <person name="Grigoriev I.V."/>
            <person name="Hibbett D.S."/>
        </authorList>
    </citation>
    <scope>NUCLEOTIDE SEQUENCE [LARGE SCALE GENOMIC DNA]</scope>
    <source>
        <strain evidence="1 2">HHB12029</strain>
    </source>
</reference>
<keyword evidence="2" id="KW-1185">Reference proteome</keyword>
<dbReference type="Proteomes" id="UP000077266">
    <property type="component" value="Unassembled WGS sequence"/>
</dbReference>
<organism evidence="1 2">
    <name type="scientific">Exidia glandulosa HHB12029</name>
    <dbReference type="NCBI Taxonomy" id="1314781"/>
    <lineage>
        <taxon>Eukaryota</taxon>
        <taxon>Fungi</taxon>
        <taxon>Dikarya</taxon>
        <taxon>Basidiomycota</taxon>
        <taxon>Agaricomycotina</taxon>
        <taxon>Agaricomycetes</taxon>
        <taxon>Auriculariales</taxon>
        <taxon>Exidiaceae</taxon>
        <taxon>Exidia</taxon>
    </lineage>
</organism>
<dbReference type="OrthoDB" id="3248421at2759"/>